<accession>A0AA35KHV8</accession>
<dbReference type="Proteomes" id="UP001178461">
    <property type="component" value="Chromosome 6"/>
</dbReference>
<proteinExistence type="predicted"/>
<gene>
    <name evidence="1" type="ORF">PODLI_1B008653</name>
</gene>
<keyword evidence="2" id="KW-1185">Reference proteome</keyword>
<organism evidence="1 2">
    <name type="scientific">Podarcis lilfordi</name>
    <name type="common">Lilford's wall lizard</name>
    <dbReference type="NCBI Taxonomy" id="74358"/>
    <lineage>
        <taxon>Eukaryota</taxon>
        <taxon>Metazoa</taxon>
        <taxon>Chordata</taxon>
        <taxon>Craniata</taxon>
        <taxon>Vertebrata</taxon>
        <taxon>Euteleostomi</taxon>
        <taxon>Lepidosauria</taxon>
        <taxon>Squamata</taxon>
        <taxon>Bifurcata</taxon>
        <taxon>Unidentata</taxon>
        <taxon>Episquamata</taxon>
        <taxon>Laterata</taxon>
        <taxon>Lacertibaenia</taxon>
        <taxon>Lacertidae</taxon>
        <taxon>Podarcis</taxon>
    </lineage>
</organism>
<protein>
    <submittedName>
        <fullName evidence="1">Uncharacterized protein</fullName>
    </submittedName>
</protein>
<evidence type="ECO:0000313" key="1">
    <source>
        <dbReference type="EMBL" id="CAI5778626.1"/>
    </source>
</evidence>
<name>A0AA35KHV8_9SAUR</name>
<dbReference type="EMBL" id="OX395131">
    <property type="protein sequence ID" value="CAI5778626.1"/>
    <property type="molecule type" value="Genomic_DNA"/>
</dbReference>
<dbReference type="AlphaFoldDB" id="A0AA35KHV8"/>
<sequence length="94" mass="9635">MPAVRASRSAAGRAAGPLAISQMISQALAPAFPSGSPCWAPATMRVKWIRTAQGTRNAARTAAANWPVPLLNSEMQRPGPCGAAAVGDPPQTLT</sequence>
<reference evidence="1" key="1">
    <citation type="submission" date="2022-12" db="EMBL/GenBank/DDBJ databases">
        <authorList>
            <person name="Alioto T."/>
            <person name="Alioto T."/>
            <person name="Gomez Garrido J."/>
        </authorList>
    </citation>
    <scope>NUCLEOTIDE SEQUENCE</scope>
</reference>
<evidence type="ECO:0000313" key="2">
    <source>
        <dbReference type="Proteomes" id="UP001178461"/>
    </source>
</evidence>